<dbReference type="Proteomes" id="UP001500902">
    <property type="component" value="Unassembled WGS sequence"/>
</dbReference>
<proteinExistence type="predicted"/>
<keyword evidence="2" id="KW-1185">Reference proteome</keyword>
<reference evidence="2" key="1">
    <citation type="journal article" date="2019" name="Int. J. Syst. Evol. Microbiol.">
        <title>The Global Catalogue of Microorganisms (GCM) 10K type strain sequencing project: providing services to taxonomists for standard genome sequencing and annotation.</title>
        <authorList>
            <consortium name="The Broad Institute Genomics Platform"/>
            <consortium name="The Broad Institute Genome Sequencing Center for Infectious Disease"/>
            <person name="Wu L."/>
            <person name="Ma J."/>
        </authorList>
    </citation>
    <scope>NUCLEOTIDE SEQUENCE [LARGE SCALE GENOMIC DNA]</scope>
    <source>
        <strain evidence="2">JCM 16904</strain>
    </source>
</reference>
<accession>A0ABP7D5E0</accession>
<name>A0ABP7D5E0_9ACTN</name>
<gene>
    <name evidence="1" type="ORF">GCM10022224_076840</name>
</gene>
<sequence>MALVAMAALGSGGGAGRLTVNGLPVAAGRFAIGYVHSIYRAPSAEVFTVEGARFTMRAVVSLNAGVLDYYALDGERSRTPDGGWVLRLAEPATYPELSLLTTSIGRRTLVSGGRCLPLYPVEGAAEVRVALRPTLDVRGEPCPPPYAGPLQRAVADAQAALTASPSS</sequence>
<evidence type="ECO:0008006" key="3">
    <source>
        <dbReference type="Google" id="ProtNLM"/>
    </source>
</evidence>
<protein>
    <recommendedName>
        <fullName evidence="3">DUF1850 domain-containing protein</fullName>
    </recommendedName>
</protein>
<organism evidence="1 2">
    <name type="scientific">Nonomuraea antimicrobica</name>
    <dbReference type="NCBI Taxonomy" id="561173"/>
    <lineage>
        <taxon>Bacteria</taxon>
        <taxon>Bacillati</taxon>
        <taxon>Actinomycetota</taxon>
        <taxon>Actinomycetes</taxon>
        <taxon>Streptosporangiales</taxon>
        <taxon>Streptosporangiaceae</taxon>
        <taxon>Nonomuraea</taxon>
    </lineage>
</organism>
<dbReference type="InterPro" id="IPR015001">
    <property type="entry name" value="DUF1850"/>
</dbReference>
<comment type="caution">
    <text evidence="1">The sequence shown here is derived from an EMBL/GenBank/DDBJ whole genome shotgun (WGS) entry which is preliminary data.</text>
</comment>
<dbReference type="Pfam" id="PF08905">
    <property type="entry name" value="DUF1850"/>
    <property type="match status" value="1"/>
</dbReference>
<evidence type="ECO:0000313" key="1">
    <source>
        <dbReference type="EMBL" id="GAA3699502.1"/>
    </source>
</evidence>
<dbReference type="EMBL" id="BAAAZP010000158">
    <property type="protein sequence ID" value="GAA3699502.1"/>
    <property type="molecule type" value="Genomic_DNA"/>
</dbReference>
<evidence type="ECO:0000313" key="2">
    <source>
        <dbReference type="Proteomes" id="UP001500902"/>
    </source>
</evidence>